<proteinExistence type="predicted"/>
<name>A0A7W9BIX7_9RHOB</name>
<comment type="caution">
    <text evidence="1">The sequence shown here is derived from an EMBL/GenBank/DDBJ whole genome shotgun (WGS) entry which is preliminary data.</text>
</comment>
<reference evidence="1 2" key="1">
    <citation type="submission" date="2020-08" db="EMBL/GenBank/DDBJ databases">
        <title>Genomic Encyclopedia of Type Strains, Phase IV (KMG-IV): sequencing the most valuable type-strain genomes for metagenomic binning, comparative biology and taxonomic classification.</title>
        <authorList>
            <person name="Goeker M."/>
        </authorList>
    </citation>
    <scope>NUCLEOTIDE SEQUENCE [LARGE SCALE GENOMIC DNA]</scope>
    <source>
        <strain evidence="1 2">DSM 101064</strain>
    </source>
</reference>
<sequence length="107" mass="11918">MTVLDIGSKAVSRRFLGRLWAGLRRLVPAGNAGPQVARRTPDAVAELYECAARMEDIAYDLAGTESEARVVKLMHLSCHLEAFATEIAKRDARDVAHRPRSYIPERK</sequence>
<keyword evidence="1" id="KW-0238">DNA-binding</keyword>
<evidence type="ECO:0000313" key="1">
    <source>
        <dbReference type="EMBL" id="MBB5720959.1"/>
    </source>
</evidence>
<organism evidence="1 2">
    <name type="scientific">Yoonia ponticola</name>
    <dbReference type="NCBI Taxonomy" id="1524255"/>
    <lineage>
        <taxon>Bacteria</taxon>
        <taxon>Pseudomonadati</taxon>
        <taxon>Pseudomonadota</taxon>
        <taxon>Alphaproteobacteria</taxon>
        <taxon>Rhodobacterales</taxon>
        <taxon>Paracoccaceae</taxon>
        <taxon>Yoonia</taxon>
    </lineage>
</organism>
<dbReference type="GO" id="GO:0003677">
    <property type="term" value="F:DNA binding"/>
    <property type="evidence" value="ECO:0007669"/>
    <property type="project" value="UniProtKB-KW"/>
</dbReference>
<dbReference type="EMBL" id="JACIJM010000001">
    <property type="protein sequence ID" value="MBB5720959.1"/>
    <property type="molecule type" value="Genomic_DNA"/>
</dbReference>
<dbReference type="Proteomes" id="UP000535415">
    <property type="component" value="Unassembled WGS sequence"/>
</dbReference>
<evidence type="ECO:0000313" key="2">
    <source>
        <dbReference type="Proteomes" id="UP000535415"/>
    </source>
</evidence>
<dbReference type="AlphaFoldDB" id="A0A7W9BIX7"/>
<keyword evidence="2" id="KW-1185">Reference proteome</keyword>
<dbReference type="RefSeq" id="WP_183525176.1">
    <property type="nucleotide sequence ID" value="NZ_JACIJM010000001.1"/>
</dbReference>
<accession>A0A7W9BIX7</accession>
<gene>
    <name evidence="1" type="ORF">FHS72_000563</name>
</gene>
<protein>
    <submittedName>
        <fullName evidence="1">DNA-binding GntR family transcriptional regulator</fullName>
    </submittedName>
</protein>